<proteinExistence type="predicted"/>
<protein>
    <submittedName>
        <fullName evidence="1">Uncharacterized protein</fullName>
    </submittedName>
</protein>
<evidence type="ECO:0000313" key="2">
    <source>
        <dbReference type="Proteomes" id="UP001347796"/>
    </source>
</evidence>
<reference evidence="1 2" key="1">
    <citation type="submission" date="2024-01" db="EMBL/GenBank/DDBJ databases">
        <title>The genome of the rayed Mediterranean limpet Patella caerulea (Linnaeus, 1758).</title>
        <authorList>
            <person name="Anh-Thu Weber A."/>
            <person name="Halstead-Nussloch G."/>
        </authorList>
    </citation>
    <scope>NUCLEOTIDE SEQUENCE [LARGE SCALE GENOMIC DNA]</scope>
    <source>
        <strain evidence="1">AATW-2023a</strain>
        <tissue evidence="1">Whole specimen</tissue>
    </source>
</reference>
<dbReference type="Proteomes" id="UP001347796">
    <property type="component" value="Unassembled WGS sequence"/>
</dbReference>
<gene>
    <name evidence="1" type="ORF">SNE40_005558</name>
</gene>
<dbReference type="AlphaFoldDB" id="A0AAN8QBU1"/>
<accession>A0AAN8QBU1</accession>
<dbReference type="EMBL" id="JAZGQO010000004">
    <property type="protein sequence ID" value="KAK6187560.1"/>
    <property type="molecule type" value="Genomic_DNA"/>
</dbReference>
<sequence>MLNITYIPTEECTLDQPYCNVERLETKGKLTKLKRGCSSECKAGCETTLHYTRCRSCCIRSYCNLDNSVQRCRTCDIYVILTVWVAMVVRAA</sequence>
<comment type="caution">
    <text evidence="1">The sequence shown here is derived from an EMBL/GenBank/DDBJ whole genome shotgun (WGS) entry which is preliminary data.</text>
</comment>
<organism evidence="1 2">
    <name type="scientific">Patella caerulea</name>
    <name type="common">Rayed Mediterranean limpet</name>
    <dbReference type="NCBI Taxonomy" id="87958"/>
    <lineage>
        <taxon>Eukaryota</taxon>
        <taxon>Metazoa</taxon>
        <taxon>Spiralia</taxon>
        <taxon>Lophotrochozoa</taxon>
        <taxon>Mollusca</taxon>
        <taxon>Gastropoda</taxon>
        <taxon>Patellogastropoda</taxon>
        <taxon>Patelloidea</taxon>
        <taxon>Patellidae</taxon>
        <taxon>Patella</taxon>
    </lineage>
</organism>
<keyword evidence="2" id="KW-1185">Reference proteome</keyword>
<evidence type="ECO:0000313" key="1">
    <source>
        <dbReference type="EMBL" id="KAK6187560.1"/>
    </source>
</evidence>
<name>A0AAN8QBU1_PATCE</name>